<feature type="compositionally biased region" description="Pro residues" evidence="1">
    <location>
        <begin position="313"/>
        <end position="322"/>
    </location>
</feature>
<sequence length="444" mass="44050">MEEQPAAAEADAVAETHEAPGADGAGTDAAGEDVRAAEPAPAASPAAVAAEAADESEAARADAPGAASGGTDADEPEVIAARDGLAPDRVAADVGGEALEAEPAVSAATAAASAAAVEPDLEDGRIEPVFDVSGSESKSGAEPEVAAVEPEPTESAPEDVMAGEPAGEAAFSPAVPQPKSDLTPKFATDAPEETKPSFDAALEDVKPGADIAAEKAEGDAAASGEETTAAGAPAVEAPAFAPQASSAGSASGAALGAAAGAGFSAGARPAEAAPAARGDGKPGWLKSLWPGPLRGRLRGGAKPSKAKSAARSAPPPPPPPRQETPAQFVRTARRTRVIQLAVVTCLVVLAAVYGRSWLKTAGFLTSGIEVQASTNWTNLPVDPAVFSDGPAIISANGPFRLRVDGTVYTIVGREQVVVPIGDATTVEVRSIEQPLTVRFLPGQG</sequence>
<feature type="compositionally biased region" description="Low complexity" evidence="1">
    <location>
        <begin position="142"/>
        <end position="155"/>
    </location>
</feature>
<accession>A0A1M7ZF67</accession>
<evidence type="ECO:0000313" key="2">
    <source>
        <dbReference type="EMBL" id="SHO63513.1"/>
    </source>
</evidence>
<dbReference type="RefSeq" id="WP_073626901.1">
    <property type="nucleotide sequence ID" value="NZ_FRXO01000002.1"/>
</dbReference>
<feature type="compositionally biased region" description="Low complexity" evidence="1">
    <location>
        <begin position="1"/>
        <end position="13"/>
    </location>
</feature>
<keyword evidence="3" id="KW-1185">Reference proteome</keyword>
<evidence type="ECO:0000313" key="3">
    <source>
        <dbReference type="Proteomes" id="UP000186406"/>
    </source>
</evidence>
<feature type="compositionally biased region" description="Low complexity" evidence="1">
    <location>
        <begin position="290"/>
        <end position="312"/>
    </location>
</feature>
<evidence type="ECO:0000256" key="1">
    <source>
        <dbReference type="SAM" id="MobiDB-lite"/>
    </source>
</evidence>
<feature type="region of interest" description="Disordered" evidence="1">
    <location>
        <begin position="1"/>
        <end position="85"/>
    </location>
</feature>
<feature type="compositionally biased region" description="Low complexity" evidence="1">
    <location>
        <begin position="61"/>
        <end position="70"/>
    </location>
</feature>
<protein>
    <submittedName>
        <fullName evidence="2">Uncharacterized protein</fullName>
    </submittedName>
</protein>
<gene>
    <name evidence="2" type="ORF">SAMN02745172_01410</name>
</gene>
<feature type="compositionally biased region" description="Low complexity" evidence="1">
    <location>
        <begin position="219"/>
        <end position="248"/>
    </location>
</feature>
<feature type="region of interest" description="Disordered" evidence="1">
    <location>
        <begin position="112"/>
        <end position="248"/>
    </location>
</feature>
<dbReference type="Proteomes" id="UP000186406">
    <property type="component" value="Unassembled WGS sequence"/>
</dbReference>
<name>A0A1M7ZF67_9HYPH</name>
<dbReference type="OrthoDB" id="4752473at2"/>
<feature type="compositionally biased region" description="Basic and acidic residues" evidence="1">
    <location>
        <begin position="203"/>
        <end position="218"/>
    </location>
</feature>
<dbReference type="AlphaFoldDB" id="A0A1M7ZF67"/>
<organism evidence="2 3">
    <name type="scientific">Pseudoxanthobacter soli DSM 19599</name>
    <dbReference type="NCBI Taxonomy" id="1123029"/>
    <lineage>
        <taxon>Bacteria</taxon>
        <taxon>Pseudomonadati</taxon>
        <taxon>Pseudomonadota</taxon>
        <taxon>Alphaproteobacteria</taxon>
        <taxon>Hyphomicrobiales</taxon>
        <taxon>Segnochrobactraceae</taxon>
        <taxon>Pseudoxanthobacter</taxon>
    </lineage>
</organism>
<reference evidence="2 3" key="1">
    <citation type="submission" date="2016-12" db="EMBL/GenBank/DDBJ databases">
        <authorList>
            <person name="Song W.-J."/>
            <person name="Kurnit D.M."/>
        </authorList>
    </citation>
    <scope>NUCLEOTIDE SEQUENCE [LARGE SCALE GENOMIC DNA]</scope>
    <source>
        <strain evidence="2 3">DSM 19599</strain>
    </source>
</reference>
<dbReference type="EMBL" id="FRXO01000002">
    <property type="protein sequence ID" value="SHO63513.1"/>
    <property type="molecule type" value="Genomic_DNA"/>
</dbReference>
<feature type="compositionally biased region" description="Low complexity" evidence="1">
    <location>
        <begin position="37"/>
        <end position="51"/>
    </location>
</feature>
<proteinExistence type="predicted"/>
<feature type="region of interest" description="Disordered" evidence="1">
    <location>
        <begin position="272"/>
        <end position="327"/>
    </location>
</feature>